<evidence type="ECO:0000313" key="5">
    <source>
        <dbReference type="EMBL" id="MDN4484150.1"/>
    </source>
</evidence>
<protein>
    <recommendedName>
        <fullName evidence="7">LPXTG-motif cell wall anchor domain-containing protein</fullName>
    </recommendedName>
</protein>
<gene>
    <name evidence="5" type="ORF">QQ002_11420</name>
</gene>
<evidence type="ECO:0008006" key="7">
    <source>
        <dbReference type="Google" id="ProtNLM"/>
    </source>
</evidence>
<name>A0AB35MKJ7_9MICO</name>
<evidence type="ECO:0000259" key="2">
    <source>
        <dbReference type="Pfam" id="PF19403"/>
    </source>
</evidence>
<feature type="domain" description="SpaA-like prealbumin fold" evidence="4">
    <location>
        <begin position="512"/>
        <end position="601"/>
    </location>
</feature>
<accession>A0AB35MKJ7</accession>
<dbReference type="InterPro" id="IPR045826">
    <property type="entry name" value="SpaA_PFL_dom_2"/>
</dbReference>
<evidence type="ECO:0000259" key="3">
    <source>
        <dbReference type="Pfam" id="PF20674"/>
    </source>
</evidence>
<dbReference type="InterPro" id="IPR055371">
    <property type="entry name" value="SpaA_PFL_dom_4"/>
</dbReference>
<reference evidence="5 6" key="1">
    <citation type="submission" date="2023-06" db="EMBL/GenBank/DDBJ databases">
        <title>SYSU T0a273.</title>
        <authorList>
            <person name="Gao L."/>
            <person name="Fang B.-Z."/>
            <person name="Li W.-J."/>
        </authorList>
    </citation>
    <scope>NUCLEOTIDE SEQUENCE [LARGE SCALE GENOMIC DNA]</scope>
    <source>
        <strain evidence="5 6">SYSU T0a273</strain>
    </source>
</reference>
<feature type="domain" description="SpaA-like prealbumin fold" evidence="2">
    <location>
        <begin position="1891"/>
        <end position="1988"/>
    </location>
</feature>
<evidence type="ECO:0000256" key="1">
    <source>
        <dbReference type="SAM" id="Phobius"/>
    </source>
</evidence>
<proteinExistence type="predicted"/>
<feature type="domain" description="SpaA-like prealbumin fold" evidence="3">
    <location>
        <begin position="1039"/>
        <end position="1139"/>
    </location>
</feature>
<feature type="domain" description="SpaA-like prealbumin fold" evidence="3">
    <location>
        <begin position="826"/>
        <end position="927"/>
    </location>
</feature>
<dbReference type="Pfam" id="PF24514">
    <property type="entry name" value="SpaA_4"/>
    <property type="match status" value="2"/>
</dbReference>
<evidence type="ECO:0000259" key="4">
    <source>
        <dbReference type="Pfam" id="PF24514"/>
    </source>
</evidence>
<organism evidence="5 6">
    <name type="scientific">Demequina lignilytica</name>
    <dbReference type="NCBI Taxonomy" id="3051663"/>
    <lineage>
        <taxon>Bacteria</taxon>
        <taxon>Bacillati</taxon>
        <taxon>Actinomycetota</taxon>
        <taxon>Actinomycetes</taxon>
        <taxon>Micrococcales</taxon>
        <taxon>Demequinaceae</taxon>
        <taxon>Demequina</taxon>
    </lineage>
</organism>
<dbReference type="InterPro" id="IPR048834">
    <property type="entry name" value="SpaA_pre-album"/>
</dbReference>
<comment type="caution">
    <text evidence="5">The sequence shown here is derived from an EMBL/GenBank/DDBJ whole genome shotgun (WGS) entry which is preliminary data.</text>
</comment>
<evidence type="ECO:0000313" key="6">
    <source>
        <dbReference type="Proteomes" id="UP001172756"/>
    </source>
</evidence>
<feature type="domain" description="SpaA-like prealbumin fold" evidence="3">
    <location>
        <begin position="718"/>
        <end position="820"/>
    </location>
</feature>
<dbReference type="EMBL" id="JAUHQB010000009">
    <property type="protein sequence ID" value="MDN4484150.1"/>
    <property type="molecule type" value="Genomic_DNA"/>
</dbReference>
<dbReference type="Pfam" id="PF19403">
    <property type="entry name" value="SpaA_2"/>
    <property type="match status" value="1"/>
</dbReference>
<keyword evidence="1" id="KW-0472">Membrane</keyword>
<dbReference type="RefSeq" id="WP_301160797.1">
    <property type="nucleotide sequence ID" value="NZ_JAUHQB010000009.1"/>
</dbReference>
<keyword evidence="1" id="KW-1133">Transmembrane helix</keyword>
<feature type="domain" description="SpaA-like prealbumin fold" evidence="4">
    <location>
        <begin position="411"/>
        <end position="506"/>
    </location>
</feature>
<feature type="domain" description="SpaA-like prealbumin fold" evidence="3">
    <location>
        <begin position="627"/>
        <end position="712"/>
    </location>
</feature>
<dbReference type="Pfam" id="PF20674">
    <property type="entry name" value="SpaA_3"/>
    <property type="match status" value="4"/>
</dbReference>
<sequence length="2041" mass="211935">MSTGRFEGTRGRHARRRTSRPVIAGVSITALLATTLAGGVAAPAVATSAAFTPQTAFVIDADTAGPNDFDALYGAGTTPGGLPTTGVYAMSEDPDLCADVNDDAGDSGVKLEHGPIWGSTFSQVTPSKSDLAYVAIAAEKVDVGADVNDIVYAIYKRCNADPGSMIGALYFDDGDGLPPTSDPDGDYLMLFEFNPSKASNADLYQRVGGTWVLRSIPAGAVEVTATQTAGEVAMNLSLLRILPSDQCRTVSVGGQAATASGYDPNSALKDLAYVPPIDISNCGTVEIDKTATTDAPGQQFDYRIERTGGGTVRDGEAVIVGDLAVGEQDSWNRVINGTDYTAWELTDSLPPGWSLDTVMCTYQDIFAAGRPWVDVTLYEDGAPTGNVFDVPSSLLGGTSSCTIHNVFTGIVVKKAGDGDTGTDFDFSYGQTDFDLKLGESQTFAATAGEPVVISEGTLPASALPWGLDSIYCEADGQEVGTVDLANQTVTVTAQKGELVTCTFTNEQQGKLIVQKASDGGAGDFDITGTAAGTITTTATDGTVSGTTLSALVDAGSGYSVGEDVPDGWRLDSITCDQGEDDPADINVNAGETVTCTVHNTKLARLSLTKEVTGVADDYPWSFGFTLSPDAVPAGTQTLAGTGNQTSPSVASWMDLQPGTEYTLSESGATGYDATIKCYDQAQTELPDADGDTPGYQIDPTPGAVIDCHVVNAAKPADVELTKTVTGVAGSYAWEFDFTLTPPATGGGLQKAAGVGDGSDVLTWTDLVPGETYTIAEEVDGDYTQALSCTVAEDLDQDPTNASVTFVAGLDQHVTCAATNAAEASTLTLTKTVSGVDDALAWGFDFTLSPDATGGGMQTATGTGDMVSAPLVWSDLVPGTLYTLTEETDGDYTQTLRCTGVVDLDPSPTVVSFIAGFDQSIVCSAVNTAKPSDLTLTKTVDGVASDLPWQFGFTLTPLGGAPDAQLALGTGDGSDVLEWTGLVPGTTYIVSEAVVGGYVQDLQCTGVEDLDPFDHSVTFVAGFDQHIVCTADNTAKPTDITVTKTVVGVAEDYNWQFGFLLTPIGGLPSAQVALGTGSTSDVLTWTGLTPGMTYVLAEVVDTNYTQTLQCTGVEDLDQSDTTVTFVAGFDQHVTCDALNKAKISRATLSKEVTGVADDYVWAFAFEFAPTGPSARSPEHFVLGGTGSTLIQPRAIEALIPGEVYKLEEVALGGFLQRLVCDGVNDLDLSESSVTFMAGFDQDIVCRAVNDAVPTSVTVTKVVEGVADDYAWDFGFVLSPEATGGGVQHATGTGPGSDVLTWEDLIPGEEYTLAEEILPGYDQTLVCDVPEDLDDNPTTVTWRHGVNQDITCTATNTAKSSELTVTKTVSGVADDYAWDFGFILSPEATGGGVQHATGTGPGSDVLTWEDLVPGETYVIAEELVSGYDQMLMCTGVEDLDESDTTVTFVAGFDQHITCDATNDALPSSLTVTKTVTNVGPDHQWDFGFLLSPEATGGGVQHATGTGPGSDVLTWEDLVPGETYVIAEELVSGYDQMLMCTGVEDLDQSDTTVTFVAGFDQDITCDATNDALPSSLTLTKEVTGVADTLAWAFDFTLTPEVGDGGLQTATGTGDMVSAPLVWEDLVPGTEYTVMEGLYPDYDGMLVCTGVEDTDPDPTVVTFIAGFDLDITCVASNAGLPSDISVTKTVEGVADGYDWSFAFTLTPEAGGGGEQVASGTGDGTAAPLLWTDLVPGVEYVLAEAVDAGYAQSLMCEGVEDLDDVDTSVTFVAGFDQSIVCDAVNTALPSSVSITKTVTGVAEDLPWSFLFSIAPAVGDVDSQLVEGVGSSTAEPVGWTGLVPGETYTVAEAEVDGYAATLMCEGVQDLDDVASSVTFVAGFDQQVDCTATNAGLAAQLALTKTVAGMPDDGDWAFEFTLTSDVGPATVTLTGAGNSSSDTATWDLIPGATYTVSEPVDEFYTQELTCTGVEDLDDVATSVTFVAPLGGMVTCDAVNTVVPVVVVEPTEPPALSVTGADVRGTLGAAALLLVAGLALLTVRRRRES</sequence>
<feature type="transmembrane region" description="Helical" evidence="1">
    <location>
        <begin position="2017"/>
        <end position="2035"/>
    </location>
</feature>
<feature type="transmembrane region" description="Helical" evidence="1">
    <location>
        <begin position="21"/>
        <end position="46"/>
    </location>
</feature>
<dbReference type="Proteomes" id="UP001172756">
    <property type="component" value="Unassembled WGS sequence"/>
</dbReference>
<keyword evidence="1" id="KW-0812">Transmembrane</keyword>